<organism evidence="2 3">
    <name type="scientific">Paenibacillus yanchengensis</name>
    <dbReference type="NCBI Taxonomy" id="2035833"/>
    <lineage>
        <taxon>Bacteria</taxon>
        <taxon>Bacillati</taxon>
        <taxon>Bacillota</taxon>
        <taxon>Bacilli</taxon>
        <taxon>Bacillales</taxon>
        <taxon>Paenibacillaceae</taxon>
        <taxon>Paenibacillus</taxon>
    </lineage>
</organism>
<accession>A0ABW4YP03</accession>
<evidence type="ECO:0000313" key="3">
    <source>
        <dbReference type="Proteomes" id="UP001597362"/>
    </source>
</evidence>
<comment type="caution">
    <text evidence="2">The sequence shown here is derived from an EMBL/GenBank/DDBJ whole genome shotgun (WGS) entry which is preliminary data.</text>
</comment>
<sequence length="45" mass="5178">MLGVPTSIWVATVIVVIGVAWMTFWITNKAYSKRWEDHDDRIDGV</sequence>
<dbReference type="EMBL" id="JBHUHO010000039">
    <property type="protein sequence ID" value="MFD2117363.1"/>
    <property type="molecule type" value="Genomic_DNA"/>
</dbReference>
<reference evidence="3" key="1">
    <citation type="journal article" date="2019" name="Int. J. Syst. Evol. Microbiol.">
        <title>The Global Catalogue of Microorganisms (GCM) 10K type strain sequencing project: providing services to taxonomists for standard genome sequencing and annotation.</title>
        <authorList>
            <consortium name="The Broad Institute Genomics Platform"/>
            <consortium name="The Broad Institute Genome Sequencing Center for Infectious Disease"/>
            <person name="Wu L."/>
            <person name="Ma J."/>
        </authorList>
    </citation>
    <scope>NUCLEOTIDE SEQUENCE [LARGE SCALE GENOMIC DNA]</scope>
    <source>
        <strain evidence="3">GH52</strain>
    </source>
</reference>
<dbReference type="Proteomes" id="UP001597362">
    <property type="component" value="Unassembled WGS sequence"/>
</dbReference>
<protein>
    <submittedName>
        <fullName evidence="2">Uncharacterized protein</fullName>
    </submittedName>
</protein>
<gene>
    <name evidence="2" type="ORF">ACFSJH_16660</name>
</gene>
<evidence type="ECO:0000256" key="1">
    <source>
        <dbReference type="SAM" id="Phobius"/>
    </source>
</evidence>
<keyword evidence="1" id="KW-0812">Transmembrane</keyword>
<dbReference type="RefSeq" id="WP_377774440.1">
    <property type="nucleotide sequence ID" value="NZ_JBHUHO010000039.1"/>
</dbReference>
<keyword evidence="1" id="KW-0472">Membrane</keyword>
<keyword evidence="3" id="KW-1185">Reference proteome</keyword>
<feature type="transmembrane region" description="Helical" evidence="1">
    <location>
        <begin position="6"/>
        <end position="26"/>
    </location>
</feature>
<proteinExistence type="predicted"/>
<name>A0ABW4YP03_9BACL</name>
<keyword evidence="1" id="KW-1133">Transmembrane helix</keyword>
<evidence type="ECO:0000313" key="2">
    <source>
        <dbReference type="EMBL" id="MFD2117363.1"/>
    </source>
</evidence>